<gene>
    <name evidence="2" type="ORF">MSYG_0253</name>
</gene>
<dbReference type="AlphaFoldDB" id="A0A1M8A0F9"/>
<evidence type="ECO:0000313" key="3">
    <source>
        <dbReference type="Proteomes" id="UP000186303"/>
    </source>
</evidence>
<keyword evidence="3" id="KW-1185">Reference proteome</keyword>
<dbReference type="VEuPathDB" id="FungiDB:MSYG_0253"/>
<proteinExistence type="predicted"/>
<evidence type="ECO:0000313" key="2">
    <source>
        <dbReference type="EMBL" id="SHO75919.1"/>
    </source>
</evidence>
<reference evidence="3" key="1">
    <citation type="journal article" date="2017" name="Nucleic Acids Res.">
        <title>Proteogenomics produces comprehensive and highly accurate protein-coding gene annotation in a complete genome assembly of Malassezia sympodialis.</title>
        <authorList>
            <person name="Zhu Y."/>
            <person name="Engstroem P.G."/>
            <person name="Tellgren-Roth C."/>
            <person name="Baudo C.D."/>
            <person name="Kennell J.C."/>
            <person name="Sun S."/>
            <person name="Billmyre R.B."/>
            <person name="Schroeder M.S."/>
            <person name="Andersson A."/>
            <person name="Holm T."/>
            <person name="Sigurgeirsson B."/>
            <person name="Wu G."/>
            <person name="Sankaranarayanan S.R."/>
            <person name="Siddharthan R."/>
            <person name="Sanyal K."/>
            <person name="Lundeberg J."/>
            <person name="Nystedt B."/>
            <person name="Boekhout T."/>
            <person name="Dawson T.L. Jr."/>
            <person name="Heitman J."/>
            <person name="Scheynius A."/>
            <person name="Lehtioe J."/>
        </authorList>
    </citation>
    <scope>NUCLEOTIDE SEQUENCE [LARGE SCALE GENOMIC DNA]</scope>
    <source>
        <strain evidence="3">ATCC 42132</strain>
    </source>
</reference>
<dbReference type="Proteomes" id="UP000186303">
    <property type="component" value="Chromosome 1"/>
</dbReference>
<sequence length="676" mass="75349">MSRDVRPLLADDENDEDVYSLEEAAQYVPVQRRYLYAPVSYEQAMTPPRPMWHPLYWYGLAREHWHVLDVLRPPERLRVACARISAAAKLVWPRNRMHQTILIVFGLWALLSYANWAVGRAMPRDPDDPALYWDFESKLLHDVEKVQLAARPDDGVVVQNATWSALYCSSTGKPLRFIDSVQCKAHTNFSLVAFPGPSSMTSTDHTYLFVNPVLSEAQEWYPREANLTQQQLERRPRKAPANVYVVTRPKPSANDPNHDRILVDITATYDRQAAALVQHAKVAKLSHGIVSEGVLLLTHELPDYGLFLEEEHESLSFDIVVSIPEGQPVAGLVMDVREGHVHLFTDHAFHRARHLLLEAHSQTDSRGWMFLGSPQRVRVPPPSAAELAEMSRLARVDHFLGRLTIYAQFGAVALGGRLHVNSEIIVKTLRSLIETTAHLVAQYVYLWSYEGSIVLRNSTHVATQKVVHLSSHKGSIGAEPHVDVASSRTDVLTTQGQIVANGVWHANFSLNMATHDGPINAVVAVHKPALEEVPYEDFLRLAHGRRVETQFQSRRGAIQVQYVAHDAGVPLASTAHSIDGSVQVAHPADFEGRVLVQGHPAAWQPGTPRPGRHIVDEQRTTLVRSAQVFLDEQARGPPPPLPPSMPPHIEPGKTPLDYGAESRAESERQAASVTLA</sequence>
<accession>A0A1M8A0F9</accession>
<feature type="region of interest" description="Disordered" evidence="1">
    <location>
        <begin position="632"/>
        <end position="676"/>
    </location>
</feature>
<dbReference type="OrthoDB" id="5570013at2759"/>
<dbReference type="EMBL" id="LT671821">
    <property type="protein sequence ID" value="SHO75919.1"/>
    <property type="molecule type" value="Genomic_DNA"/>
</dbReference>
<evidence type="ECO:0000256" key="1">
    <source>
        <dbReference type="SAM" id="MobiDB-lite"/>
    </source>
</evidence>
<dbReference type="OMA" id="WHNCASI"/>
<organism evidence="2 3">
    <name type="scientific">Malassezia sympodialis (strain ATCC 42132)</name>
    <name type="common">Atopic eczema-associated yeast</name>
    <dbReference type="NCBI Taxonomy" id="1230383"/>
    <lineage>
        <taxon>Eukaryota</taxon>
        <taxon>Fungi</taxon>
        <taxon>Dikarya</taxon>
        <taxon>Basidiomycota</taxon>
        <taxon>Ustilaginomycotina</taxon>
        <taxon>Malasseziomycetes</taxon>
        <taxon>Malasseziales</taxon>
        <taxon>Malasseziaceae</taxon>
        <taxon>Malassezia</taxon>
    </lineage>
</organism>
<protein>
    <submittedName>
        <fullName evidence="2">Uncharacterized protein</fullName>
    </submittedName>
</protein>
<name>A0A1M8A0F9_MALS4</name>
<feature type="compositionally biased region" description="Pro residues" evidence="1">
    <location>
        <begin position="636"/>
        <end position="649"/>
    </location>
</feature>